<dbReference type="InterPro" id="IPR011545">
    <property type="entry name" value="DEAD/DEAH_box_helicase_dom"/>
</dbReference>
<evidence type="ECO:0000256" key="2">
    <source>
        <dbReference type="ARBA" id="ARBA00022801"/>
    </source>
</evidence>
<evidence type="ECO:0000256" key="5">
    <source>
        <dbReference type="ARBA" id="ARBA00038437"/>
    </source>
</evidence>
<evidence type="ECO:0000256" key="1">
    <source>
        <dbReference type="ARBA" id="ARBA00022741"/>
    </source>
</evidence>
<dbReference type="Pfam" id="PF00271">
    <property type="entry name" value="Helicase_C"/>
    <property type="match status" value="1"/>
</dbReference>
<dbReference type="CDD" id="cd18787">
    <property type="entry name" value="SF2_C_DEAD"/>
    <property type="match status" value="1"/>
</dbReference>
<evidence type="ECO:0000259" key="8">
    <source>
        <dbReference type="PROSITE" id="PS51194"/>
    </source>
</evidence>
<dbReference type="OrthoDB" id="9805696at2"/>
<evidence type="ECO:0000313" key="10">
    <source>
        <dbReference type="EMBL" id="ALD66276.1"/>
    </source>
</evidence>
<dbReference type="PANTHER" id="PTHR47959">
    <property type="entry name" value="ATP-DEPENDENT RNA HELICASE RHLE-RELATED"/>
    <property type="match status" value="1"/>
</dbReference>
<dbReference type="GO" id="GO:0003724">
    <property type="term" value="F:RNA helicase activity"/>
    <property type="evidence" value="ECO:0007669"/>
    <property type="project" value="InterPro"/>
</dbReference>
<reference evidence="10 11" key="1">
    <citation type="journal article" date="2015" name="Genome Announc.">
        <title>Complete Genome Sequence of Spiroplasma cantharicola CC-1T (DSM 21588), a Bacterium Isolated from Soldier Beetle (Cantharis carolinus).</title>
        <authorList>
            <person name="Lo W.S."/>
            <person name="Liu P.Y."/>
            <person name="Kuo C.H."/>
        </authorList>
    </citation>
    <scope>NUCLEOTIDE SEQUENCE [LARGE SCALE GENOMIC DNA]</scope>
    <source>
        <strain evidence="10 11">CC-1</strain>
    </source>
</reference>
<evidence type="ECO:0000256" key="3">
    <source>
        <dbReference type="ARBA" id="ARBA00022806"/>
    </source>
</evidence>
<keyword evidence="3 10" id="KW-0347">Helicase</keyword>
<dbReference type="KEGG" id="scj:SCANT_v1c03660"/>
<dbReference type="CDD" id="cd00268">
    <property type="entry name" value="DEADc"/>
    <property type="match status" value="1"/>
</dbReference>
<keyword evidence="4" id="KW-0067">ATP-binding</keyword>
<dbReference type="PANTHER" id="PTHR47959:SF1">
    <property type="entry name" value="ATP-DEPENDENT RNA HELICASE DBPA"/>
    <property type="match status" value="1"/>
</dbReference>
<feature type="short sequence motif" description="Q motif" evidence="6">
    <location>
        <begin position="1"/>
        <end position="29"/>
    </location>
</feature>
<evidence type="ECO:0000259" key="9">
    <source>
        <dbReference type="PROSITE" id="PS51195"/>
    </source>
</evidence>
<evidence type="ECO:0000313" key="11">
    <source>
        <dbReference type="Proteomes" id="UP000063919"/>
    </source>
</evidence>
<dbReference type="GO" id="GO:0003676">
    <property type="term" value="F:nucleic acid binding"/>
    <property type="evidence" value="ECO:0007669"/>
    <property type="project" value="InterPro"/>
</dbReference>
<protein>
    <submittedName>
        <fullName evidence="10">ATP-dependent RNA helicase CshB</fullName>
    </submittedName>
</protein>
<dbReference type="GO" id="GO:0005524">
    <property type="term" value="F:ATP binding"/>
    <property type="evidence" value="ECO:0007669"/>
    <property type="project" value="UniProtKB-KW"/>
</dbReference>
<feature type="domain" description="Helicase ATP-binding" evidence="7">
    <location>
        <begin position="32"/>
        <end position="205"/>
    </location>
</feature>
<dbReference type="InterPro" id="IPR050079">
    <property type="entry name" value="DEAD_box_RNA_helicase"/>
</dbReference>
<dbReference type="PROSITE" id="PS51194">
    <property type="entry name" value="HELICASE_CTER"/>
    <property type="match status" value="1"/>
</dbReference>
<dbReference type="InterPro" id="IPR027417">
    <property type="entry name" value="P-loop_NTPase"/>
</dbReference>
<dbReference type="GO" id="GO:0005829">
    <property type="term" value="C:cytosol"/>
    <property type="evidence" value="ECO:0007669"/>
    <property type="project" value="TreeGrafter"/>
</dbReference>
<dbReference type="SMART" id="SM00490">
    <property type="entry name" value="HELICc"/>
    <property type="match status" value="1"/>
</dbReference>
<evidence type="ECO:0000259" key="7">
    <source>
        <dbReference type="PROSITE" id="PS51192"/>
    </source>
</evidence>
<keyword evidence="11" id="KW-1185">Reference proteome</keyword>
<dbReference type="EMBL" id="CP012622">
    <property type="protein sequence ID" value="ALD66276.1"/>
    <property type="molecule type" value="Genomic_DNA"/>
</dbReference>
<feature type="domain" description="Helicase C-terminal" evidence="8">
    <location>
        <begin position="216"/>
        <end position="376"/>
    </location>
</feature>
<dbReference type="InterPro" id="IPR014014">
    <property type="entry name" value="RNA_helicase_DEAD_Q_motif"/>
</dbReference>
<proteinExistence type="inferred from homology"/>
<dbReference type="PROSITE" id="PS51192">
    <property type="entry name" value="HELICASE_ATP_BIND_1"/>
    <property type="match status" value="1"/>
</dbReference>
<dbReference type="Gene3D" id="3.40.50.300">
    <property type="entry name" value="P-loop containing nucleotide triphosphate hydrolases"/>
    <property type="match status" value="2"/>
</dbReference>
<dbReference type="InterPro" id="IPR001650">
    <property type="entry name" value="Helicase_C-like"/>
</dbReference>
<evidence type="ECO:0000256" key="4">
    <source>
        <dbReference type="ARBA" id="ARBA00022840"/>
    </source>
</evidence>
<dbReference type="Pfam" id="PF00270">
    <property type="entry name" value="DEAD"/>
    <property type="match status" value="1"/>
</dbReference>
<dbReference type="PROSITE" id="PS51195">
    <property type="entry name" value="Q_MOTIF"/>
    <property type="match status" value="1"/>
</dbReference>
<dbReference type="RefSeq" id="WP_053946038.1">
    <property type="nucleotide sequence ID" value="NZ_CP012622.1"/>
</dbReference>
<dbReference type="SUPFAM" id="SSF52540">
    <property type="entry name" value="P-loop containing nucleoside triphosphate hydrolases"/>
    <property type="match status" value="1"/>
</dbReference>
<dbReference type="AlphaFoldDB" id="A0A0M5KLH3"/>
<comment type="similarity">
    <text evidence="5">Belongs to the DEAD box helicase family.</text>
</comment>
<feature type="domain" description="DEAD-box RNA helicase Q" evidence="9">
    <location>
        <begin position="1"/>
        <end position="29"/>
    </location>
</feature>
<dbReference type="Proteomes" id="UP000063919">
    <property type="component" value="Chromosome"/>
</dbReference>
<dbReference type="PATRIC" id="fig|362837.3.peg.368"/>
<dbReference type="STRING" id="362837.SCANT_v1c03660"/>
<dbReference type="SMART" id="SM00487">
    <property type="entry name" value="DEXDc"/>
    <property type="match status" value="1"/>
</dbReference>
<dbReference type="InterPro" id="IPR044742">
    <property type="entry name" value="DEAD/DEAH_RhlB"/>
</dbReference>
<name>A0A0M5KLH3_9MOLU</name>
<organism evidence="10 11">
    <name type="scientific">Spiroplasma cantharicola</name>
    <dbReference type="NCBI Taxonomy" id="362837"/>
    <lineage>
        <taxon>Bacteria</taxon>
        <taxon>Bacillati</taxon>
        <taxon>Mycoplasmatota</taxon>
        <taxon>Mollicutes</taxon>
        <taxon>Entomoplasmatales</taxon>
        <taxon>Spiroplasmataceae</taxon>
        <taxon>Spiroplasma</taxon>
    </lineage>
</organism>
<gene>
    <name evidence="10" type="primary">cshB</name>
    <name evidence="10" type="ORF">SCANT_v1c03660</name>
</gene>
<dbReference type="InterPro" id="IPR014001">
    <property type="entry name" value="Helicase_ATP-bd"/>
</dbReference>
<evidence type="ECO:0000256" key="6">
    <source>
        <dbReference type="PROSITE-ProRule" id="PRU00552"/>
    </source>
</evidence>
<sequence length="455" mass="52487">MKFSDFGFKKFINDALEEIGFVYPTKIQEKVIPLIKKHRPVIAQSHTGTGKTHSFLLPILNNIAYDESNKIQCLIVTPTRELARQIYENTKDILKFNDKGTVGLFVGGDDIEKSIQNVKTKQPTVVIGTPTRLKKMYEEGNLFITTAKYVVIDECDMIFDLGFIEEVDFMLSKINKDVNVSLFSATINNGLKPFLQKYLSNSIFIENKDANPTNKNIEHVLVWTKNKENKEVLRTIVSEINPYVCMVFLNKKDQIKEIISWLNEFGIKNVGELHGDLDSRQRTNMQKRIQNGDFKWIVASDVAARGIDIDGVSHIISVDLPKDLDYYIHRSGRTGRNQYSGQSYVLFNSTNQHQIDELKSKGITFSNFKLANNQLVEINTVKKKKDFNANLPVNVETKKIIDKYKGQKVKPGYKKRRKAEVDKVKKDIRRKHIKESIAKIKKDKYKKRREELFEN</sequence>
<accession>A0A0M5KLH3</accession>
<keyword evidence="1" id="KW-0547">Nucleotide-binding</keyword>
<keyword evidence="2" id="KW-0378">Hydrolase</keyword>
<dbReference type="GO" id="GO:0016787">
    <property type="term" value="F:hydrolase activity"/>
    <property type="evidence" value="ECO:0007669"/>
    <property type="project" value="UniProtKB-KW"/>
</dbReference>